<organism evidence="3 4">
    <name type="scientific">Brevibacillus borstelensis AK1</name>
    <dbReference type="NCBI Taxonomy" id="1300222"/>
    <lineage>
        <taxon>Bacteria</taxon>
        <taxon>Bacillati</taxon>
        <taxon>Bacillota</taxon>
        <taxon>Bacilli</taxon>
        <taxon>Bacillales</taxon>
        <taxon>Paenibacillaceae</taxon>
        <taxon>Brevibacillus</taxon>
    </lineage>
</organism>
<keyword evidence="4" id="KW-1185">Reference proteome</keyword>
<dbReference type="STRING" id="1300222.I532_12794"/>
<proteinExistence type="predicted"/>
<evidence type="ECO:0000313" key="3">
    <source>
        <dbReference type="EMBL" id="EMT52534.1"/>
    </source>
</evidence>
<reference evidence="3 4" key="1">
    <citation type="submission" date="2013-03" db="EMBL/GenBank/DDBJ databases">
        <title>Assembly of a new bacterial strain Brevibacillus borstelensis AK1.</title>
        <authorList>
            <person name="Rajan I."/>
            <person name="PoliReddy D."/>
            <person name="Sugumar T."/>
            <person name="Rathinam K."/>
            <person name="Alqarawi S."/>
            <person name="Khalil A.B."/>
            <person name="Sivakumar N."/>
        </authorList>
    </citation>
    <scope>NUCLEOTIDE SEQUENCE [LARGE SCALE GENOMIC DNA]</scope>
    <source>
        <strain evidence="3 4">AK1</strain>
    </source>
</reference>
<feature type="region of interest" description="Disordered" evidence="1">
    <location>
        <begin position="73"/>
        <end position="93"/>
    </location>
</feature>
<gene>
    <name evidence="3" type="ORF">I532_12794</name>
</gene>
<dbReference type="Gene3D" id="1.20.120.450">
    <property type="entry name" value="dinb family like domain"/>
    <property type="match status" value="1"/>
</dbReference>
<dbReference type="PATRIC" id="fig|1300222.3.peg.2675"/>
<dbReference type="InterPro" id="IPR024775">
    <property type="entry name" value="DinB-like"/>
</dbReference>
<evidence type="ECO:0000313" key="4">
    <source>
        <dbReference type="Proteomes" id="UP000012081"/>
    </source>
</evidence>
<accession>M8D8D6</accession>
<dbReference type="Proteomes" id="UP000012081">
    <property type="component" value="Unassembled WGS sequence"/>
</dbReference>
<comment type="caution">
    <text evidence="3">The sequence shown here is derived from an EMBL/GenBank/DDBJ whole genome shotgun (WGS) entry which is preliminary data.</text>
</comment>
<sequence>MLMNTKETLKKMEEITELYVRELDRYDMEQLTRKPSEDEWSLGQMYMHLIRAALFMQLRHVNTFKAQSEQIEAANGEAGSESLSGGDTPGEKTEAGQAVFAQGSLPPVRIRVPASPEYTPPQPESKEQLAEGLRQVLSKMRELEPVLADISPVFTAPHPAFGHLNATEWFAIVEMHYRHHLRQKERLDALLMQV</sequence>
<feature type="domain" description="DinB-like" evidence="2">
    <location>
        <begin position="18"/>
        <end position="183"/>
    </location>
</feature>
<evidence type="ECO:0000259" key="2">
    <source>
        <dbReference type="Pfam" id="PF12867"/>
    </source>
</evidence>
<dbReference type="AlphaFoldDB" id="M8D8D6"/>
<dbReference type="SUPFAM" id="SSF109854">
    <property type="entry name" value="DinB/YfiT-like putative metalloenzymes"/>
    <property type="match status" value="1"/>
</dbReference>
<protein>
    <recommendedName>
        <fullName evidence="2">DinB-like domain-containing protein</fullName>
    </recommendedName>
</protein>
<name>M8D8D6_9BACL</name>
<dbReference type="Pfam" id="PF12867">
    <property type="entry name" value="DinB_2"/>
    <property type="match status" value="1"/>
</dbReference>
<evidence type="ECO:0000256" key="1">
    <source>
        <dbReference type="SAM" id="MobiDB-lite"/>
    </source>
</evidence>
<dbReference type="InterPro" id="IPR034660">
    <property type="entry name" value="DinB/YfiT-like"/>
</dbReference>
<dbReference type="EMBL" id="APBN01000004">
    <property type="protein sequence ID" value="EMT52534.1"/>
    <property type="molecule type" value="Genomic_DNA"/>
</dbReference>